<evidence type="ECO:0000256" key="6">
    <source>
        <dbReference type="ARBA" id="ARBA00023002"/>
    </source>
</evidence>
<comment type="similarity">
    <text evidence="3 10">Belongs to the cytochrome P450 family.</text>
</comment>
<evidence type="ECO:0000256" key="2">
    <source>
        <dbReference type="ARBA" id="ARBA00005179"/>
    </source>
</evidence>
<evidence type="ECO:0000256" key="3">
    <source>
        <dbReference type="ARBA" id="ARBA00010617"/>
    </source>
</evidence>
<keyword evidence="5 9" id="KW-0479">Metal-binding</keyword>
<dbReference type="PRINTS" id="PR00463">
    <property type="entry name" value="EP450I"/>
</dbReference>
<evidence type="ECO:0000313" key="12">
    <source>
        <dbReference type="Proteomes" id="UP001221757"/>
    </source>
</evidence>
<dbReference type="AlphaFoldDB" id="A0AAD7BSL1"/>
<evidence type="ECO:0000256" key="8">
    <source>
        <dbReference type="ARBA" id="ARBA00023033"/>
    </source>
</evidence>
<evidence type="ECO:0000256" key="7">
    <source>
        <dbReference type="ARBA" id="ARBA00023004"/>
    </source>
</evidence>
<evidence type="ECO:0000256" key="9">
    <source>
        <dbReference type="PIRSR" id="PIRSR602401-1"/>
    </source>
</evidence>
<dbReference type="InterPro" id="IPR017972">
    <property type="entry name" value="Cyt_P450_CS"/>
</dbReference>
<dbReference type="GO" id="GO:0005506">
    <property type="term" value="F:iron ion binding"/>
    <property type="evidence" value="ECO:0007669"/>
    <property type="project" value="InterPro"/>
</dbReference>
<protein>
    <submittedName>
        <fullName evidence="11">Cytochrome P450</fullName>
    </submittedName>
</protein>
<reference evidence="11" key="1">
    <citation type="submission" date="2023-03" db="EMBL/GenBank/DDBJ databases">
        <title>Massive genome expansion in bonnet fungi (Mycena s.s.) driven by repeated elements and novel gene families across ecological guilds.</title>
        <authorList>
            <consortium name="Lawrence Berkeley National Laboratory"/>
            <person name="Harder C.B."/>
            <person name="Miyauchi S."/>
            <person name="Viragh M."/>
            <person name="Kuo A."/>
            <person name="Thoen E."/>
            <person name="Andreopoulos B."/>
            <person name="Lu D."/>
            <person name="Skrede I."/>
            <person name="Drula E."/>
            <person name="Henrissat B."/>
            <person name="Morin E."/>
            <person name="Kohler A."/>
            <person name="Barry K."/>
            <person name="LaButti K."/>
            <person name="Morin E."/>
            <person name="Salamov A."/>
            <person name="Lipzen A."/>
            <person name="Mereny Z."/>
            <person name="Hegedus B."/>
            <person name="Baldrian P."/>
            <person name="Stursova M."/>
            <person name="Weitz H."/>
            <person name="Taylor A."/>
            <person name="Grigoriev I.V."/>
            <person name="Nagy L.G."/>
            <person name="Martin F."/>
            <person name="Kauserud H."/>
        </authorList>
    </citation>
    <scope>NUCLEOTIDE SEQUENCE</scope>
    <source>
        <strain evidence="11">CBHHK067</strain>
    </source>
</reference>
<evidence type="ECO:0000256" key="10">
    <source>
        <dbReference type="RuleBase" id="RU000461"/>
    </source>
</evidence>
<keyword evidence="6 10" id="KW-0560">Oxidoreductase</keyword>
<dbReference type="SUPFAM" id="SSF48264">
    <property type="entry name" value="Cytochrome P450"/>
    <property type="match status" value="1"/>
</dbReference>
<proteinExistence type="inferred from homology"/>
<dbReference type="GO" id="GO:0004497">
    <property type="term" value="F:monooxygenase activity"/>
    <property type="evidence" value="ECO:0007669"/>
    <property type="project" value="UniProtKB-KW"/>
</dbReference>
<organism evidence="11 12">
    <name type="scientific">Mycena rosella</name>
    <name type="common">Pink bonnet</name>
    <name type="synonym">Agaricus rosellus</name>
    <dbReference type="NCBI Taxonomy" id="1033263"/>
    <lineage>
        <taxon>Eukaryota</taxon>
        <taxon>Fungi</taxon>
        <taxon>Dikarya</taxon>
        <taxon>Basidiomycota</taxon>
        <taxon>Agaricomycotina</taxon>
        <taxon>Agaricomycetes</taxon>
        <taxon>Agaricomycetidae</taxon>
        <taxon>Agaricales</taxon>
        <taxon>Marasmiineae</taxon>
        <taxon>Mycenaceae</taxon>
        <taxon>Mycena</taxon>
    </lineage>
</organism>
<comment type="pathway">
    <text evidence="2">Secondary metabolite biosynthesis.</text>
</comment>
<gene>
    <name evidence="11" type="ORF">B0H17DRAFT_1164290</name>
</gene>
<dbReference type="PANTHER" id="PTHR46300">
    <property type="entry name" value="P450, PUTATIVE (EUROFUNG)-RELATED-RELATED"/>
    <property type="match status" value="1"/>
</dbReference>
<dbReference type="GO" id="GO:0016705">
    <property type="term" value="F:oxidoreductase activity, acting on paired donors, with incorporation or reduction of molecular oxygen"/>
    <property type="evidence" value="ECO:0007669"/>
    <property type="project" value="InterPro"/>
</dbReference>
<evidence type="ECO:0000313" key="11">
    <source>
        <dbReference type="EMBL" id="KAJ7629573.1"/>
    </source>
</evidence>
<dbReference type="Pfam" id="PF00067">
    <property type="entry name" value="p450"/>
    <property type="match status" value="1"/>
</dbReference>
<dbReference type="GO" id="GO:0020037">
    <property type="term" value="F:heme binding"/>
    <property type="evidence" value="ECO:0007669"/>
    <property type="project" value="InterPro"/>
</dbReference>
<name>A0AAD7BSL1_MYCRO</name>
<dbReference type="EMBL" id="JARKIE010000541">
    <property type="protein sequence ID" value="KAJ7629573.1"/>
    <property type="molecule type" value="Genomic_DNA"/>
</dbReference>
<dbReference type="InterPro" id="IPR050364">
    <property type="entry name" value="Cytochrome_P450_fung"/>
</dbReference>
<dbReference type="PANTHER" id="PTHR46300:SF7">
    <property type="entry name" value="P450, PUTATIVE (EUROFUNG)-RELATED"/>
    <property type="match status" value="1"/>
</dbReference>
<comment type="cofactor">
    <cofactor evidence="1 9">
        <name>heme</name>
        <dbReference type="ChEBI" id="CHEBI:30413"/>
    </cofactor>
</comment>
<accession>A0AAD7BSL1</accession>
<evidence type="ECO:0000256" key="5">
    <source>
        <dbReference type="ARBA" id="ARBA00022723"/>
    </source>
</evidence>
<dbReference type="InterPro" id="IPR001128">
    <property type="entry name" value="Cyt_P450"/>
</dbReference>
<dbReference type="Proteomes" id="UP001221757">
    <property type="component" value="Unassembled WGS sequence"/>
</dbReference>
<dbReference type="InterPro" id="IPR002401">
    <property type="entry name" value="Cyt_P450_E_grp-I"/>
</dbReference>
<keyword evidence="4 9" id="KW-0349">Heme</keyword>
<sequence length="388" mass="42789">MEEMDTKGAVFSTRPPLPMAGELVGYVQTLLWRSFRTFRKHFAKLIGTPGVVRQYVPLVEAETHRFLKRLLLKPNSDAISPHLRKLTGGIILRITYGIDVQEDEDPFVTLIEDANQNFNAATVPGAFLVDVFPALLYVPEFLAPFKQTARVWARATKNMVEAPYLFVRREMSAGTAPISFVSSLLEEEEKLTREEVEDVKYTASSLYGGGADTTAASLYAFFLAMILAPDVQRKAQAEIDSVIGSTRLPLYSDREQLPYVSAVVTELFGVPHAALEDTTVNGNMLNDAEIYPSPATFDPERHLSTPAQRDPRTLCFGFGRRVCPGRELAEASLFSCVVMTLAVFDIGRGAGALPVHENTQGTISHAKPFECVVKPRSERAVTLISGES</sequence>
<evidence type="ECO:0000256" key="1">
    <source>
        <dbReference type="ARBA" id="ARBA00001971"/>
    </source>
</evidence>
<keyword evidence="7 9" id="KW-0408">Iron</keyword>
<evidence type="ECO:0000256" key="4">
    <source>
        <dbReference type="ARBA" id="ARBA00022617"/>
    </source>
</evidence>
<dbReference type="CDD" id="cd11065">
    <property type="entry name" value="CYP64-like"/>
    <property type="match status" value="1"/>
</dbReference>
<keyword evidence="8 10" id="KW-0503">Monooxygenase</keyword>
<comment type="caution">
    <text evidence="11">The sequence shown here is derived from an EMBL/GenBank/DDBJ whole genome shotgun (WGS) entry which is preliminary data.</text>
</comment>
<dbReference type="PROSITE" id="PS00086">
    <property type="entry name" value="CYTOCHROME_P450"/>
    <property type="match status" value="1"/>
</dbReference>
<dbReference type="InterPro" id="IPR036396">
    <property type="entry name" value="Cyt_P450_sf"/>
</dbReference>
<keyword evidence="12" id="KW-1185">Reference proteome</keyword>
<feature type="binding site" description="axial binding residue" evidence="9">
    <location>
        <position position="323"/>
    </location>
    <ligand>
        <name>heme</name>
        <dbReference type="ChEBI" id="CHEBI:30413"/>
    </ligand>
    <ligandPart>
        <name>Fe</name>
        <dbReference type="ChEBI" id="CHEBI:18248"/>
    </ligandPart>
</feature>
<dbReference type="Gene3D" id="1.10.630.10">
    <property type="entry name" value="Cytochrome P450"/>
    <property type="match status" value="1"/>
</dbReference>